<gene>
    <name evidence="1" type="ORF">BDD14_2296</name>
</gene>
<name>A0A4Q7YUN1_9BACT</name>
<sequence length="37" mass="4221">MKKPNTTMVQLTLNKRHGTLTIWSGPWLQVETLLRAG</sequence>
<evidence type="ECO:0000313" key="1">
    <source>
        <dbReference type="EMBL" id="RZU40811.1"/>
    </source>
</evidence>
<reference evidence="1 2" key="1">
    <citation type="submission" date="2019-02" db="EMBL/GenBank/DDBJ databases">
        <title>Genomic Encyclopedia of Archaeal and Bacterial Type Strains, Phase II (KMG-II): from individual species to whole genera.</title>
        <authorList>
            <person name="Goeker M."/>
        </authorList>
    </citation>
    <scope>NUCLEOTIDE SEQUENCE [LARGE SCALE GENOMIC DNA]</scope>
    <source>
        <strain evidence="1 2">DSM 18101</strain>
    </source>
</reference>
<dbReference type="Proteomes" id="UP000292958">
    <property type="component" value="Unassembled WGS sequence"/>
</dbReference>
<proteinExistence type="predicted"/>
<keyword evidence="2" id="KW-1185">Reference proteome</keyword>
<dbReference type="AlphaFoldDB" id="A0A4Q7YUN1"/>
<dbReference type="EMBL" id="SHKW01000001">
    <property type="protein sequence ID" value="RZU40811.1"/>
    <property type="molecule type" value="Genomic_DNA"/>
</dbReference>
<comment type="caution">
    <text evidence="1">The sequence shown here is derived from an EMBL/GenBank/DDBJ whole genome shotgun (WGS) entry which is preliminary data.</text>
</comment>
<protein>
    <submittedName>
        <fullName evidence="1">Uncharacterized protein</fullName>
    </submittedName>
</protein>
<accession>A0A4Q7YUN1</accession>
<organism evidence="1 2">
    <name type="scientific">Edaphobacter modestus</name>
    <dbReference type="NCBI Taxonomy" id="388466"/>
    <lineage>
        <taxon>Bacteria</taxon>
        <taxon>Pseudomonadati</taxon>
        <taxon>Acidobacteriota</taxon>
        <taxon>Terriglobia</taxon>
        <taxon>Terriglobales</taxon>
        <taxon>Acidobacteriaceae</taxon>
        <taxon>Edaphobacter</taxon>
    </lineage>
</organism>
<evidence type="ECO:0000313" key="2">
    <source>
        <dbReference type="Proteomes" id="UP000292958"/>
    </source>
</evidence>